<evidence type="ECO:0000256" key="1">
    <source>
        <dbReference type="ARBA" id="ARBA00004496"/>
    </source>
</evidence>
<proteinExistence type="inferred from homology"/>
<evidence type="ECO:0000256" key="4">
    <source>
        <dbReference type="ARBA" id="ARBA00022490"/>
    </source>
</evidence>
<evidence type="ECO:0000313" key="8">
    <source>
        <dbReference type="EMBL" id="SUS05090.1"/>
    </source>
</evidence>
<organism evidence="8">
    <name type="scientific">metagenome</name>
    <dbReference type="NCBI Taxonomy" id="256318"/>
    <lineage>
        <taxon>unclassified sequences</taxon>
        <taxon>metagenomes</taxon>
    </lineage>
</organism>
<sequence>MTTADAAELMPDTPERQRAHQRLLDEIAAEAAATASWTGRQHFSAPVMAALAKVRRDAFVLPAEWPFAYENRPLGIGHGQTISQPYIVALMTDLLDLTVDDRVLEIGTGCGYQAAVLALLAARVYTVEVVPELAAAARLRLAQLGYENVETRAGDGWRGWPEAAPFDAVIVTAAPTEVPAELVKQLRPGGRLVIPIGRHYDTQTLYRCVKRADGTLAMEEKLPVAFVPMIRPN</sequence>
<dbReference type="HAMAP" id="MF_00090">
    <property type="entry name" value="PIMT"/>
    <property type="match status" value="1"/>
</dbReference>
<dbReference type="InterPro" id="IPR029063">
    <property type="entry name" value="SAM-dependent_MTases_sf"/>
</dbReference>
<comment type="similarity">
    <text evidence="2">Belongs to the methyltransferase superfamily. L-isoaspartyl/D-aspartyl protein methyltransferase family.</text>
</comment>
<dbReference type="GO" id="GO:0005737">
    <property type="term" value="C:cytoplasm"/>
    <property type="evidence" value="ECO:0007669"/>
    <property type="project" value="UniProtKB-SubCell"/>
</dbReference>
<dbReference type="NCBIfam" id="TIGR00080">
    <property type="entry name" value="pimt"/>
    <property type="match status" value="1"/>
</dbReference>
<keyword evidence="5 8" id="KW-0489">Methyltransferase</keyword>
<comment type="subcellular location">
    <subcellularLocation>
        <location evidence="1">Cytoplasm</location>
    </subcellularLocation>
</comment>
<evidence type="ECO:0000256" key="5">
    <source>
        <dbReference type="ARBA" id="ARBA00022603"/>
    </source>
</evidence>
<dbReference type="Gene3D" id="3.40.50.150">
    <property type="entry name" value="Vaccinia Virus protein VP39"/>
    <property type="match status" value="1"/>
</dbReference>
<accession>A0A380TC87</accession>
<evidence type="ECO:0000256" key="3">
    <source>
        <dbReference type="ARBA" id="ARBA00011890"/>
    </source>
</evidence>
<keyword evidence="6 8" id="KW-0808">Transferase</keyword>
<dbReference type="NCBIfam" id="NF001453">
    <property type="entry name" value="PRK00312.1"/>
    <property type="match status" value="1"/>
</dbReference>
<evidence type="ECO:0000256" key="7">
    <source>
        <dbReference type="ARBA" id="ARBA00022691"/>
    </source>
</evidence>
<dbReference type="PANTHER" id="PTHR11579">
    <property type="entry name" value="PROTEIN-L-ISOASPARTATE O-METHYLTRANSFERASE"/>
    <property type="match status" value="1"/>
</dbReference>
<keyword evidence="4" id="KW-0963">Cytoplasm</keyword>
<dbReference type="GO" id="GO:0004719">
    <property type="term" value="F:protein-L-isoaspartate (D-aspartate) O-methyltransferase activity"/>
    <property type="evidence" value="ECO:0007669"/>
    <property type="project" value="UniProtKB-EC"/>
</dbReference>
<reference evidence="8" key="1">
    <citation type="submission" date="2018-07" db="EMBL/GenBank/DDBJ databases">
        <authorList>
            <person name="Quirk P.G."/>
            <person name="Krulwich T.A."/>
        </authorList>
    </citation>
    <scope>NUCLEOTIDE SEQUENCE</scope>
</reference>
<dbReference type="AlphaFoldDB" id="A0A380TC87"/>
<dbReference type="FunFam" id="3.40.50.150:FF:000010">
    <property type="entry name" value="Protein-L-isoaspartate O-methyltransferase"/>
    <property type="match status" value="1"/>
</dbReference>
<dbReference type="InterPro" id="IPR000682">
    <property type="entry name" value="PCMT"/>
</dbReference>
<name>A0A380TC87_9ZZZZ</name>
<evidence type="ECO:0000256" key="2">
    <source>
        <dbReference type="ARBA" id="ARBA00005369"/>
    </source>
</evidence>
<dbReference type="EMBL" id="UIDG01000080">
    <property type="protein sequence ID" value="SUS05090.1"/>
    <property type="molecule type" value="Genomic_DNA"/>
</dbReference>
<dbReference type="CDD" id="cd02440">
    <property type="entry name" value="AdoMet_MTases"/>
    <property type="match status" value="1"/>
</dbReference>
<gene>
    <name evidence="8" type="primary">pcm</name>
    <name evidence="8" type="ORF">DF3PB_1700002</name>
</gene>
<keyword evidence="7" id="KW-0949">S-adenosyl-L-methionine</keyword>
<evidence type="ECO:0000256" key="6">
    <source>
        <dbReference type="ARBA" id="ARBA00022679"/>
    </source>
</evidence>
<protein>
    <recommendedName>
        <fullName evidence="3">protein-L-isoaspartate(D-aspartate) O-methyltransferase</fullName>
        <ecNumber evidence="3">2.1.1.77</ecNumber>
    </recommendedName>
</protein>
<dbReference type="Pfam" id="PF01135">
    <property type="entry name" value="PCMT"/>
    <property type="match status" value="1"/>
</dbReference>
<dbReference type="GO" id="GO:0032259">
    <property type="term" value="P:methylation"/>
    <property type="evidence" value="ECO:0007669"/>
    <property type="project" value="UniProtKB-KW"/>
</dbReference>
<dbReference type="EC" id="2.1.1.77" evidence="3"/>
<dbReference type="SUPFAM" id="SSF53335">
    <property type="entry name" value="S-adenosyl-L-methionine-dependent methyltransferases"/>
    <property type="match status" value="1"/>
</dbReference>
<dbReference type="PANTHER" id="PTHR11579:SF0">
    <property type="entry name" value="PROTEIN-L-ISOASPARTATE(D-ASPARTATE) O-METHYLTRANSFERASE"/>
    <property type="match status" value="1"/>
</dbReference>